<dbReference type="InterPro" id="IPR001347">
    <property type="entry name" value="SIS_dom"/>
</dbReference>
<evidence type="ECO:0000313" key="7">
    <source>
        <dbReference type="Proteomes" id="UP000290567"/>
    </source>
</evidence>
<dbReference type="Gene3D" id="1.10.10.10">
    <property type="entry name" value="Winged helix-like DNA-binding domain superfamily/Winged helix DNA-binding domain"/>
    <property type="match status" value="1"/>
</dbReference>
<keyword evidence="7" id="KW-1185">Reference proteome</keyword>
<dbReference type="InterPro" id="IPR036388">
    <property type="entry name" value="WH-like_DNA-bd_sf"/>
</dbReference>
<dbReference type="InterPro" id="IPR000281">
    <property type="entry name" value="HTH_RpiR"/>
</dbReference>
<evidence type="ECO:0000256" key="3">
    <source>
        <dbReference type="ARBA" id="ARBA00023163"/>
    </source>
</evidence>
<dbReference type="PANTHER" id="PTHR30514">
    <property type="entry name" value="GLUCOKINASE"/>
    <property type="match status" value="1"/>
</dbReference>
<organism evidence="6 7">
    <name type="scientific">Enterococcus florum</name>
    <dbReference type="NCBI Taxonomy" id="2480627"/>
    <lineage>
        <taxon>Bacteria</taxon>
        <taxon>Bacillati</taxon>
        <taxon>Bacillota</taxon>
        <taxon>Bacilli</taxon>
        <taxon>Lactobacillales</taxon>
        <taxon>Enterococcaceae</taxon>
        <taxon>Enterococcus</taxon>
    </lineage>
</organism>
<dbReference type="OrthoDB" id="1648815at2"/>
<evidence type="ECO:0000313" key="6">
    <source>
        <dbReference type="EMBL" id="GCF95493.1"/>
    </source>
</evidence>
<dbReference type="EMBL" id="BJCC01000033">
    <property type="protein sequence ID" value="GCF95493.1"/>
    <property type="molecule type" value="Genomic_DNA"/>
</dbReference>
<accession>A0A4P5PS71</accession>
<dbReference type="InterPro" id="IPR047640">
    <property type="entry name" value="RpiR-like"/>
</dbReference>
<dbReference type="SUPFAM" id="SSF53697">
    <property type="entry name" value="SIS domain"/>
    <property type="match status" value="1"/>
</dbReference>
<dbReference type="InterPro" id="IPR009057">
    <property type="entry name" value="Homeodomain-like_sf"/>
</dbReference>
<keyword evidence="2" id="KW-0238">DNA-binding</keyword>
<dbReference type="Pfam" id="PF01380">
    <property type="entry name" value="SIS"/>
    <property type="match status" value="1"/>
</dbReference>
<evidence type="ECO:0000256" key="1">
    <source>
        <dbReference type="ARBA" id="ARBA00023015"/>
    </source>
</evidence>
<feature type="domain" description="SIS" evidence="5">
    <location>
        <begin position="123"/>
        <end position="260"/>
    </location>
</feature>
<evidence type="ECO:0000259" key="4">
    <source>
        <dbReference type="PROSITE" id="PS51071"/>
    </source>
</evidence>
<dbReference type="PROSITE" id="PS51071">
    <property type="entry name" value="HTH_RPIR"/>
    <property type="match status" value="1"/>
</dbReference>
<dbReference type="AlphaFoldDB" id="A0A4P5PS71"/>
<dbReference type="CDD" id="cd05013">
    <property type="entry name" value="SIS_RpiR"/>
    <property type="match status" value="1"/>
</dbReference>
<sequence>MLIDKLEEKNDFTNTEIVVANYILENLLEINEITIADLAKRTFTSKATIIRFCKKLGLFGFVDLQKKLSQEMIETKRLTELLNEEPVNEETTNKEVMNIVPSIYEKAITDTRLSINPNQMNRVLNRLKHVSKLDIYGTGITYSVAKTAAFKFSTLRIESEAHDGMNEHYILATQRRKNRIAIVLSFTGKNKMMVAVAKYLRKTGAFVIGIGDEGNGRLSEQCDEYFEIYQKKLILSMEVITAITATNYVIDILFISQLVSDYEQNKTNAIDVITNKIHNDIEFDT</sequence>
<evidence type="ECO:0000259" key="5">
    <source>
        <dbReference type="PROSITE" id="PS51464"/>
    </source>
</evidence>
<dbReference type="Gene3D" id="3.40.50.10490">
    <property type="entry name" value="Glucose-6-phosphate isomerase like protein, domain 1"/>
    <property type="match status" value="1"/>
</dbReference>
<dbReference type="Pfam" id="PF01418">
    <property type="entry name" value="HTH_6"/>
    <property type="match status" value="1"/>
</dbReference>
<dbReference type="RefSeq" id="WP_146623879.1">
    <property type="nucleotide sequence ID" value="NZ_BJCC01000033.1"/>
</dbReference>
<name>A0A4P5PS71_9ENTE</name>
<dbReference type="GO" id="GO:0097367">
    <property type="term" value="F:carbohydrate derivative binding"/>
    <property type="evidence" value="ECO:0007669"/>
    <property type="project" value="InterPro"/>
</dbReference>
<keyword evidence="3" id="KW-0804">Transcription</keyword>
<dbReference type="InterPro" id="IPR035472">
    <property type="entry name" value="RpiR-like_SIS"/>
</dbReference>
<dbReference type="SUPFAM" id="SSF46689">
    <property type="entry name" value="Homeodomain-like"/>
    <property type="match status" value="1"/>
</dbReference>
<protein>
    <submittedName>
        <fullName evidence="6">Transcriptional regulator</fullName>
    </submittedName>
</protein>
<dbReference type="GO" id="GO:0003677">
    <property type="term" value="F:DNA binding"/>
    <property type="evidence" value="ECO:0007669"/>
    <property type="project" value="UniProtKB-KW"/>
</dbReference>
<evidence type="ECO:0000256" key="2">
    <source>
        <dbReference type="ARBA" id="ARBA00023125"/>
    </source>
</evidence>
<comment type="caution">
    <text evidence="6">The sequence shown here is derived from an EMBL/GenBank/DDBJ whole genome shotgun (WGS) entry which is preliminary data.</text>
</comment>
<keyword evidence="1" id="KW-0805">Transcription regulation</keyword>
<dbReference type="Proteomes" id="UP000290567">
    <property type="component" value="Unassembled WGS sequence"/>
</dbReference>
<dbReference type="InterPro" id="IPR046348">
    <property type="entry name" value="SIS_dom_sf"/>
</dbReference>
<dbReference type="GO" id="GO:0003700">
    <property type="term" value="F:DNA-binding transcription factor activity"/>
    <property type="evidence" value="ECO:0007669"/>
    <property type="project" value="InterPro"/>
</dbReference>
<gene>
    <name evidence="6" type="ORF">NRIC_33840</name>
</gene>
<proteinExistence type="predicted"/>
<dbReference type="PANTHER" id="PTHR30514:SF10">
    <property type="entry name" value="MURR_RPIR FAMILY TRANSCRIPTIONAL REGULATOR"/>
    <property type="match status" value="1"/>
</dbReference>
<reference evidence="7" key="1">
    <citation type="submission" date="2019-02" db="EMBL/GenBank/DDBJ databases">
        <title>Draft genome sequence of Enterococcus sp. Gos25-1.</title>
        <authorList>
            <person name="Tanaka N."/>
            <person name="Shiwa Y."/>
            <person name="Fujita N."/>
        </authorList>
    </citation>
    <scope>NUCLEOTIDE SEQUENCE [LARGE SCALE GENOMIC DNA]</scope>
    <source>
        <strain evidence="7">Gos25-1</strain>
    </source>
</reference>
<dbReference type="GO" id="GO:1901135">
    <property type="term" value="P:carbohydrate derivative metabolic process"/>
    <property type="evidence" value="ECO:0007669"/>
    <property type="project" value="InterPro"/>
</dbReference>
<feature type="domain" description="HTH rpiR-type" evidence="4">
    <location>
        <begin position="1"/>
        <end position="75"/>
    </location>
</feature>
<dbReference type="PROSITE" id="PS51464">
    <property type="entry name" value="SIS"/>
    <property type="match status" value="1"/>
</dbReference>